<proteinExistence type="predicted"/>
<reference evidence="1" key="1">
    <citation type="submission" date="2023-09" db="UniProtKB">
        <authorList>
            <consortium name="Ensembl"/>
        </authorList>
    </citation>
    <scope>IDENTIFICATION</scope>
</reference>
<dbReference type="InterPro" id="IPR029006">
    <property type="entry name" value="ADF-H/Gelsolin-like_dom_sf"/>
</dbReference>
<evidence type="ECO:0000313" key="1">
    <source>
        <dbReference type="Ensembl" id="ENSCCNP00000009898.1"/>
    </source>
</evidence>
<dbReference type="InterPro" id="IPR011171">
    <property type="entry name" value="GMF"/>
</dbReference>
<organism evidence="1">
    <name type="scientific">Castor canadensis</name>
    <name type="common">American beaver</name>
    <dbReference type="NCBI Taxonomy" id="51338"/>
    <lineage>
        <taxon>Eukaryota</taxon>
        <taxon>Metazoa</taxon>
        <taxon>Chordata</taxon>
        <taxon>Craniata</taxon>
        <taxon>Vertebrata</taxon>
        <taxon>Euteleostomi</taxon>
        <taxon>Mammalia</taxon>
        <taxon>Eutheria</taxon>
        <taxon>Euarchontoglires</taxon>
        <taxon>Glires</taxon>
        <taxon>Rodentia</taxon>
        <taxon>Castorimorpha</taxon>
        <taxon>Castoridae</taxon>
        <taxon>Castor</taxon>
    </lineage>
</organism>
<dbReference type="GO" id="GO:0071933">
    <property type="term" value="F:Arp2/3 complex binding"/>
    <property type="evidence" value="ECO:0007669"/>
    <property type="project" value="InterPro"/>
</dbReference>
<dbReference type="GO" id="GO:0030864">
    <property type="term" value="C:cortical actin cytoskeleton"/>
    <property type="evidence" value="ECO:0007669"/>
    <property type="project" value="TreeGrafter"/>
</dbReference>
<dbReference type="GO" id="GO:0071846">
    <property type="term" value="P:actin filament debranching"/>
    <property type="evidence" value="ECO:0007669"/>
    <property type="project" value="InterPro"/>
</dbReference>
<sequence length="93" mass="11079">MQSCSVGLVLCDMLKLRNFCLHKETKNVVVLMRIDKDKCLVLLDKEYENISHMNLKMNYLSNHLFTVYRNKYQHDDGRVSYPLCFITDNVCWE</sequence>
<dbReference type="PANTHER" id="PTHR11249:SF2">
    <property type="entry name" value="GLIA MATURATION FACTOR"/>
    <property type="match status" value="1"/>
</dbReference>
<dbReference type="GO" id="GO:0003779">
    <property type="term" value="F:actin binding"/>
    <property type="evidence" value="ECO:0007669"/>
    <property type="project" value="InterPro"/>
</dbReference>
<dbReference type="Ensembl" id="ENSCCNT00000013024.1">
    <property type="protein sequence ID" value="ENSCCNP00000009898.1"/>
    <property type="gene ID" value="ENSCCNG00000010418.1"/>
</dbReference>
<dbReference type="AlphaFoldDB" id="A0A8C0WFB7"/>
<dbReference type="GO" id="GO:0034316">
    <property type="term" value="P:negative regulation of Arp2/3 complex-mediated actin nucleation"/>
    <property type="evidence" value="ECO:0007669"/>
    <property type="project" value="TreeGrafter"/>
</dbReference>
<dbReference type="Gene3D" id="3.40.20.10">
    <property type="entry name" value="Severin"/>
    <property type="match status" value="1"/>
</dbReference>
<name>A0A8C0WFB7_CASCN</name>
<protein>
    <submittedName>
        <fullName evidence="1">Uncharacterized protein</fullName>
    </submittedName>
</protein>
<accession>A0A8C0WFB7</accession>
<dbReference type="PANTHER" id="PTHR11249">
    <property type="entry name" value="GLIAL FACTOR NATURATION FACTOR"/>
    <property type="match status" value="1"/>
</dbReference>
<dbReference type="SUPFAM" id="SSF55753">
    <property type="entry name" value="Actin depolymerizing proteins"/>
    <property type="match status" value="1"/>
</dbReference>